<evidence type="ECO:0000256" key="1">
    <source>
        <dbReference type="SAM" id="MobiDB-lite"/>
    </source>
</evidence>
<comment type="caution">
    <text evidence="2">The sequence shown here is derived from an EMBL/GenBank/DDBJ whole genome shotgun (WGS) entry which is preliminary data.</text>
</comment>
<proteinExistence type="predicted"/>
<name>A0A5E4BMG9_MARMO</name>
<sequence>DDPRCPQVTGGSVASCTTCSELVPGGNQHFLLHTLGLPWFISSVPRAAPSQALDHGSQTPNPMQFQEQIR</sequence>
<feature type="compositionally biased region" description="Polar residues" evidence="1">
    <location>
        <begin position="56"/>
        <end position="70"/>
    </location>
</feature>
<keyword evidence="3" id="KW-1185">Reference proteome</keyword>
<dbReference type="AlphaFoldDB" id="A0A5E4BMG9"/>
<reference evidence="2" key="1">
    <citation type="submission" date="2019-04" db="EMBL/GenBank/DDBJ databases">
        <authorList>
            <person name="Alioto T."/>
            <person name="Alioto T."/>
        </authorList>
    </citation>
    <scope>NUCLEOTIDE SEQUENCE [LARGE SCALE GENOMIC DNA]</scope>
</reference>
<gene>
    <name evidence="2" type="ORF">MONAX_5E011891</name>
</gene>
<feature type="non-terminal residue" evidence="2">
    <location>
        <position position="70"/>
    </location>
</feature>
<evidence type="ECO:0000313" key="3">
    <source>
        <dbReference type="Proteomes" id="UP000335636"/>
    </source>
</evidence>
<feature type="region of interest" description="Disordered" evidence="1">
    <location>
        <begin position="49"/>
        <end position="70"/>
    </location>
</feature>
<dbReference type="Proteomes" id="UP000335636">
    <property type="component" value="Unassembled WGS sequence"/>
</dbReference>
<accession>A0A5E4BMG9</accession>
<feature type="non-terminal residue" evidence="2">
    <location>
        <position position="1"/>
    </location>
</feature>
<evidence type="ECO:0000313" key="2">
    <source>
        <dbReference type="EMBL" id="VTJ70129.1"/>
    </source>
</evidence>
<protein>
    <submittedName>
        <fullName evidence="2">Uncharacterized protein</fullName>
    </submittedName>
</protein>
<organism evidence="2 3">
    <name type="scientific">Marmota monax</name>
    <name type="common">Woodchuck</name>
    <dbReference type="NCBI Taxonomy" id="9995"/>
    <lineage>
        <taxon>Eukaryota</taxon>
        <taxon>Metazoa</taxon>
        <taxon>Chordata</taxon>
        <taxon>Craniata</taxon>
        <taxon>Vertebrata</taxon>
        <taxon>Euteleostomi</taxon>
        <taxon>Mammalia</taxon>
        <taxon>Eutheria</taxon>
        <taxon>Euarchontoglires</taxon>
        <taxon>Glires</taxon>
        <taxon>Rodentia</taxon>
        <taxon>Sciuromorpha</taxon>
        <taxon>Sciuridae</taxon>
        <taxon>Xerinae</taxon>
        <taxon>Marmotini</taxon>
        <taxon>Marmota</taxon>
    </lineage>
</organism>
<dbReference type="EMBL" id="CABDUW010000492">
    <property type="protein sequence ID" value="VTJ70129.1"/>
    <property type="molecule type" value="Genomic_DNA"/>
</dbReference>